<gene>
    <name evidence="2" type="ORF">ACFP56_12240</name>
</gene>
<dbReference type="RefSeq" id="WP_379234823.1">
    <property type="nucleotide sequence ID" value="NZ_JBHSTE010000004.1"/>
</dbReference>
<name>A0ABW1V3M2_9BACL</name>
<reference evidence="3" key="1">
    <citation type="journal article" date="2019" name="Int. J. Syst. Evol. Microbiol.">
        <title>The Global Catalogue of Microorganisms (GCM) 10K type strain sequencing project: providing services to taxonomists for standard genome sequencing and annotation.</title>
        <authorList>
            <consortium name="The Broad Institute Genomics Platform"/>
            <consortium name="The Broad Institute Genome Sequencing Center for Infectious Disease"/>
            <person name="Wu L."/>
            <person name="Ma J."/>
        </authorList>
    </citation>
    <scope>NUCLEOTIDE SEQUENCE [LARGE SCALE GENOMIC DNA]</scope>
    <source>
        <strain evidence="3">PCU 280</strain>
    </source>
</reference>
<feature type="transmembrane region" description="Helical" evidence="1">
    <location>
        <begin position="169"/>
        <end position="191"/>
    </location>
</feature>
<accession>A0ABW1V3M2</accession>
<comment type="caution">
    <text evidence="2">The sequence shown here is derived from an EMBL/GenBank/DDBJ whole genome shotgun (WGS) entry which is preliminary data.</text>
</comment>
<dbReference type="Proteomes" id="UP001596233">
    <property type="component" value="Unassembled WGS sequence"/>
</dbReference>
<organism evidence="2 3">
    <name type="scientific">Paenibacillus septentrionalis</name>
    <dbReference type="NCBI Taxonomy" id="429342"/>
    <lineage>
        <taxon>Bacteria</taxon>
        <taxon>Bacillati</taxon>
        <taxon>Bacillota</taxon>
        <taxon>Bacilli</taxon>
        <taxon>Bacillales</taxon>
        <taxon>Paenibacillaceae</taxon>
        <taxon>Paenibacillus</taxon>
    </lineage>
</organism>
<evidence type="ECO:0000313" key="3">
    <source>
        <dbReference type="Proteomes" id="UP001596233"/>
    </source>
</evidence>
<evidence type="ECO:0000256" key="1">
    <source>
        <dbReference type="SAM" id="Phobius"/>
    </source>
</evidence>
<evidence type="ECO:0000313" key="2">
    <source>
        <dbReference type="EMBL" id="MFC6333389.1"/>
    </source>
</evidence>
<feature type="transmembrane region" description="Helical" evidence="1">
    <location>
        <begin position="21"/>
        <end position="46"/>
    </location>
</feature>
<sequence length="208" mass="23075">MKQQSRGLISLWNTYTEKHPNLAQFLMFFLLSNGVTVLQIVVMPLFKSLFGKTTLVDTSFQVLQLGSNFDGSPYFVFDYAAGALSAGGGGGLAYFLAVQLSIAIAQIINFFAQRNITFKSNSNIWKAAFWYILAYIVISIGAAALQGLYKAPIYDLLMNTWGMGSAGETTADVITMIINSAISFWVFFPIFKIIFKQQPKEDGELLDR</sequence>
<evidence type="ECO:0008006" key="4">
    <source>
        <dbReference type="Google" id="ProtNLM"/>
    </source>
</evidence>
<keyword evidence="1" id="KW-0472">Membrane</keyword>
<proteinExistence type="predicted"/>
<keyword evidence="1" id="KW-0812">Transmembrane</keyword>
<feature type="transmembrane region" description="Helical" evidence="1">
    <location>
        <begin position="124"/>
        <end position="149"/>
    </location>
</feature>
<dbReference type="EMBL" id="JBHSTE010000004">
    <property type="protein sequence ID" value="MFC6333389.1"/>
    <property type="molecule type" value="Genomic_DNA"/>
</dbReference>
<protein>
    <recommendedName>
        <fullName evidence="4">GtrA-like protein domain-containing protein</fullName>
    </recommendedName>
</protein>
<keyword evidence="3" id="KW-1185">Reference proteome</keyword>
<keyword evidence="1" id="KW-1133">Transmembrane helix</keyword>